<dbReference type="PANTHER" id="PTHR35546">
    <property type="entry name" value="F-BOX PROTEIN INTERACTION DOMAIN PROTEIN-RELATED"/>
    <property type="match status" value="1"/>
</dbReference>
<evidence type="ECO:0000313" key="2">
    <source>
        <dbReference type="EMBL" id="PHT77024.1"/>
    </source>
</evidence>
<comment type="caution">
    <text evidence="2">The sequence shown here is derived from an EMBL/GenBank/DDBJ whole genome shotgun (WGS) entry which is preliminary data.</text>
</comment>
<feature type="domain" description="F-box" evidence="1">
    <location>
        <begin position="23"/>
        <end position="63"/>
    </location>
</feature>
<reference evidence="2 3" key="1">
    <citation type="journal article" date="2014" name="Nat. Genet.">
        <title>Genome sequence of the hot pepper provides insights into the evolution of pungency in Capsicum species.</title>
        <authorList>
            <person name="Kim S."/>
            <person name="Park M."/>
            <person name="Yeom S.I."/>
            <person name="Kim Y.M."/>
            <person name="Lee J.M."/>
            <person name="Lee H.A."/>
            <person name="Seo E."/>
            <person name="Choi J."/>
            <person name="Cheong K."/>
            <person name="Kim K.T."/>
            <person name="Jung K."/>
            <person name="Lee G.W."/>
            <person name="Oh S.K."/>
            <person name="Bae C."/>
            <person name="Kim S.B."/>
            <person name="Lee H.Y."/>
            <person name="Kim S.Y."/>
            <person name="Kim M.S."/>
            <person name="Kang B.C."/>
            <person name="Jo Y.D."/>
            <person name="Yang H.B."/>
            <person name="Jeong H.J."/>
            <person name="Kang W.H."/>
            <person name="Kwon J.K."/>
            <person name="Shin C."/>
            <person name="Lim J.Y."/>
            <person name="Park J.H."/>
            <person name="Huh J.H."/>
            <person name="Kim J.S."/>
            <person name="Kim B.D."/>
            <person name="Cohen O."/>
            <person name="Paran I."/>
            <person name="Suh M.C."/>
            <person name="Lee S.B."/>
            <person name="Kim Y.K."/>
            <person name="Shin Y."/>
            <person name="Noh S.J."/>
            <person name="Park J."/>
            <person name="Seo Y.S."/>
            <person name="Kwon S.Y."/>
            <person name="Kim H.A."/>
            <person name="Park J.M."/>
            <person name="Kim H.J."/>
            <person name="Choi S.B."/>
            <person name="Bosland P.W."/>
            <person name="Reeves G."/>
            <person name="Jo S.H."/>
            <person name="Lee B.W."/>
            <person name="Cho H.T."/>
            <person name="Choi H.S."/>
            <person name="Lee M.S."/>
            <person name="Yu Y."/>
            <person name="Do Choi Y."/>
            <person name="Park B.S."/>
            <person name="van Deynze A."/>
            <person name="Ashrafi H."/>
            <person name="Hill T."/>
            <person name="Kim W.T."/>
            <person name="Pai H.S."/>
            <person name="Ahn H.K."/>
            <person name="Yeam I."/>
            <person name="Giovannoni J.J."/>
            <person name="Rose J.K."/>
            <person name="Sorensen I."/>
            <person name="Lee S.J."/>
            <person name="Kim R.W."/>
            <person name="Choi I.Y."/>
            <person name="Choi B.S."/>
            <person name="Lim J.S."/>
            <person name="Lee Y.H."/>
            <person name="Choi D."/>
        </authorList>
    </citation>
    <scope>NUCLEOTIDE SEQUENCE [LARGE SCALE GENOMIC DNA]</scope>
    <source>
        <strain evidence="3">cv. CM334</strain>
    </source>
</reference>
<proteinExistence type="predicted"/>
<dbReference type="SUPFAM" id="SSF81383">
    <property type="entry name" value="F-box domain"/>
    <property type="match status" value="1"/>
</dbReference>
<dbReference type="STRING" id="4072.A0A2G2Z4Z1"/>
<dbReference type="Gene3D" id="1.20.1280.50">
    <property type="match status" value="1"/>
</dbReference>
<dbReference type="PANTHER" id="PTHR35546:SF117">
    <property type="entry name" value="F-BOX DOMAIN-CONTAINING PROTEIN"/>
    <property type="match status" value="1"/>
</dbReference>
<protein>
    <recommendedName>
        <fullName evidence="1">F-box domain-containing protein</fullName>
    </recommendedName>
</protein>
<evidence type="ECO:0000313" key="3">
    <source>
        <dbReference type="Proteomes" id="UP000222542"/>
    </source>
</evidence>
<reference evidence="2 3" key="2">
    <citation type="journal article" date="2017" name="Genome Biol.">
        <title>New reference genome sequences of hot pepper reveal the massive evolution of plant disease-resistance genes by retroduplication.</title>
        <authorList>
            <person name="Kim S."/>
            <person name="Park J."/>
            <person name="Yeom S.I."/>
            <person name="Kim Y.M."/>
            <person name="Seo E."/>
            <person name="Kim K.T."/>
            <person name="Kim M.S."/>
            <person name="Lee J.M."/>
            <person name="Cheong K."/>
            <person name="Shin H.S."/>
            <person name="Kim S.B."/>
            <person name="Han K."/>
            <person name="Lee J."/>
            <person name="Park M."/>
            <person name="Lee H.A."/>
            <person name="Lee H.Y."/>
            <person name="Lee Y."/>
            <person name="Oh S."/>
            <person name="Lee J.H."/>
            <person name="Choi E."/>
            <person name="Choi E."/>
            <person name="Lee S.E."/>
            <person name="Jeon J."/>
            <person name="Kim H."/>
            <person name="Choi G."/>
            <person name="Song H."/>
            <person name="Lee J."/>
            <person name="Lee S.C."/>
            <person name="Kwon J.K."/>
            <person name="Lee H.Y."/>
            <person name="Koo N."/>
            <person name="Hong Y."/>
            <person name="Kim R.W."/>
            <person name="Kang W.H."/>
            <person name="Huh J.H."/>
            <person name="Kang B.C."/>
            <person name="Yang T.J."/>
            <person name="Lee Y.H."/>
            <person name="Bennetzen J.L."/>
            <person name="Choi D."/>
        </authorList>
    </citation>
    <scope>NUCLEOTIDE SEQUENCE [LARGE SCALE GENOMIC DNA]</scope>
    <source>
        <strain evidence="3">cv. CM334</strain>
    </source>
</reference>
<dbReference type="EMBL" id="AYRZ02000007">
    <property type="protein sequence ID" value="PHT77024.1"/>
    <property type="molecule type" value="Genomic_DNA"/>
</dbReference>
<evidence type="ECO:0000259" key="1">
    <source>
        <dbReference type="SMART" id="SM00256"/>
    </source>
</evidence>
<name>A0A2G2Z4Z1_CAPAN</name>
<dbReference type="InterPro" id="IPR036047">
    <property type="entry name" value="F-box-like_dom_sf"/>
</dbReference>
<dbReference type="OMA" id="KWYHAYK"/>
<dbReference type="CDD" id="cd22157">
    <property type="entry name" value="F-box_AtFBW1-like"/>
    <property type="match status" value="1"/>
</dbReference>
<dbReference type="InterPro" id="IPR001810">
    <property type="entry name" value="F-box_dom"/>
</dbReference>
<organism evidence="2 3">
    <name type="scientific">Capsicum annuum</name>
    <name type="common">Capsicum pepper</name>
    <dbReference type="NCBI Taxonomy" id="4072"/>
    <lineage>
        <taxon>Eukaryota</taxon>
        <taxon>Viridiplantae</taxon>
        <taxon>Streptophyta</taxon>
        <taxon>Embryophyta</taxon>
        <taxon>Tracheophyta</taxon>
        <taxon>Spermatophyta</taxon>
        <taxon>Magnoliopsida</taxon>
        <taxon>eudicotyledons</taxon>
        <taxon>Gunneridae</taxon>
        <taxon>Pentapetalae</taxon>
        <taxon>asterids</taxon>
        <taxon>lamiids</taxon>
        <taxon>Solanales</taxon>
        <taxon>Solanaceae</taxon>
        <taxon>Solanoideae</taxon>
        <taxon>Capsiceae</taxon>
        <taxon>Capsicum</taxon>
    </lineage>
</organism>
<gene>
    <name evidence="2" type="ORF">T459_20546</name>
</gene>
<sequence length="407" mass="47485">MTEQLNKRMRTESSSWQAEKVAGNDDLLREILSRLPGTSLLRFRCVCRHWRLIISSPDLRQLQSCRSTCISTGLFLFRKSNRRYHLDHHVNFSFSGVAKNRVPCNIRTFIESFRSVEPIHYCNGLLCLKLCLDNDEVFYCVYNHCTNRYTNIPKPDIDDDHDDEIVAMNLAFDPSKSSNYKIVCVVKGRLGLLRFLTFCAESTWKESGQEVRVRGEYSYYFGKGVFSNGAIHLVSKSEPFLCFDVDNECLKVMPSTSIHEGHNRRKIKYFGESNGKLHLIEENVLRPTLLNVFELEKDYSKWFVKYVVDVDDLSRLFPLMSFNEPEFLEVVGYQFDVLCFLDGEKEGKTMLVLSLPGKVISYDINNMNVKELLNVQLEELHLNMEDYLVYNYKWYHAYKHIETLALV</sequence>
<dbReference type="Pfam" id="PF00646">
    <property type="entry name" value="F-box"/>
    <property type="match status" value="1"/>
</dbReference>
<accession>A0A2G2Z4Z1</accession>
<dbReference type="InterPro" id="IPR055290">
    <property type="entry name" value="At3g26010-like"/>
</dbReference>
<dbReference type="AlphaFoldDB" id="A0A2G2Z4Z1"/>
<dbReference type="Proteomes" id="UP000222542">
    <property type="component" value="Unassembled WGS sequence"/>
</dbReference>
<dbReference type="Gramene" id="PHT77024">
    <property type="protein sequence ID" value="PHT77024"/>
    <property type="gene ID" value="T459_20546"/>
</dbReference>
<dbReference type="OrthoDB" id="605328at2759"/>
<keyword evidence="3" id="KW-1185">Reference proteome</keyword>
<dbReference type="SMART" id="SM00256">
    <property type="entry name" value="FBOX"/>
    <property type="match status" value="1"/>
</dbReference>